<reference evidence="1" key="1">
    <citation type="submission" date="2022-04" db="EMBL/GenBank/DDBJ databases">
        <title>Genome of the entomopathogenic fungus Entomophthora muscae.</title>
        <authorList>
            <person name="Elya C."/>
            <person name="Lovett B.R."/>
            <person name="Lee E."/>
            <person name="Macias A.M."/>
            <person name="Hajek A.E."/>
            <person name="De Bivort B.L."/>
            <person name="Kasson M.T."/>
            <person name="De Fine Licht H.H."/>
            <person name="Stajich J.E."/>
        </authorList>
    </citation>
    <scope>NUCLEOTIDE SEQUENCE</scope>
    <source>
        <strain evidence="1">Berkeley</strain>
    </source>
</reference>
<evidence type="ECO:0000313" key="1">
    <source>
        <dbReference type="EMBL" id="KAJ9075695.1"/>
    </source>
</evidence>
<evidence type="ECO:0000313" key="2">
    <source>
        <dbReference type="Proteomes" id="UP001165960"/>
    </source>
</evidence>
<protein>
    <submittedName>
        <fullName evidence="1">Uncharacterized protein</fullName>
    </submittedName>
</protein>
<organism evidence="1 2">
    <name type="scientific">Entomophthora muscae</name>
    <dbReference type="NCBI Taxonomy" id="34485"/>
    <lineage>
        <taxon>Eukaryota</taxon>
        <taxon>Fungi</taxon>
        <taxon>Fungi incertae sedis</taxon>
        <taxon>Zoopagomycota</taxon>
        <taxon>Entomophthoromycotina</taxon>
        <taxon>Entomophthoromycetes</taxon>
        <taxon>Entomophthorales</taxon>
        <taxon>Entomophthoraceae</taxon>
        <taxon>Entomophthora</taxon>
    </lineage>
</organism>
<gene>
    <name evidence="1" type="ORF">DSO57_1033495</name>
</gene>
<proteinExistence type="predicted"/>
<keyword evidence="2" id="KW-1185">Reference proteome</keyword>
<dbReference type="EMBL" id="QTSX02002394">
    <property type="protein sequence ID" value="KAJ9075695.1"/>
    <property type="molecule type" value="Genomic_DNA"/>
</dbReference>
<name>A0ACC2TM76_9FUNG</name>
<comment type="caution">
    <text evidence="1">The sequence shown here is derived from an EMBL/GenBank/DDBJ whole genome shotgun (WGS) entry which is preliminary data.</text>
</comment>
<dbReference type="Proteomes" id="UP001165960">
    <property type="component" value="Unassembled WGS sequence"/>
</dbReference>
<sequence length="404" mass="44945">MIPETRKIECEPIYAADSLTLSQMKVFLMYLCIIFCFTFPYSLFKGYHLQVNTHRLLLIGNVILIWVYIPHLINYGELSLYFTLALSNYSNFDILYGLRIFVVRSFSCIMDISVVTSTMLINSFWSIFAVVFFPLLYPSFAKIEITQPCCTLLSRLKFWQPAPSLPSPLLNTAREILALTEEWTQHGFPQKLLSFLLKQAEPKSREWCLSILDQAPNSFDDASTLIPLVTCQAPATSSLIEYKTLFSSSQGSQPLLLHLKKFQANANKSSLPKSAKLAALYLSLDHTGQSLSPWSHPSNSGSNMIQRLLQAVRGKLVMSQQPTQPLLLEAPPMLNCLKIQQESATPQGPISPEVSQSLVTPAPTLAIALVVSSPPQSIPTLATLSFYNIDNSSATLANLNSIDS</sequence>
<accession>A0ACC2TM76</accession>